<dbReference type="Gene3D" id="3.40.630.30">
    <property type="match status" value="1"/>
</dbReference>
<keyword evidence="2" id="KW-0012">Acyltransferase</keyword>
<reference evidence="5" key="1">
    <citation type="journal article" date="2019" name="Int. J. Syst. Evol. Microbiol.">
        <title>The Global Catalogue of Microorganisms (GCM) 10K type strain sequencing project: providing services to taxonomists for standard genome sequencing and annotation.</title>
        <authorList>
            <consortium name="The Broad Institute Genomics Platform"/>
            <consortium name="The Broad Institute Genome Sequencing Center for Infectious Disease"/>
            <person name="Wu L."/>
            <person name="Ma J."/>
        </authorList>
    </citation>
    <scope>NUCLEOTIDE SEQUENCE [LARGE SCALE GENOMIC DNA]</scope>
    <source>
        <strain evidence="5">KCTC 12861</strain>
    </source>
</reference>
<name>A0ABQ3EPP9_9HYPH</name>
<sequence length="133" mass="14867">MRLSDQDAVIALWKAAGVYREWNDPVRDIEKALEGAHSTILVGELDGAIVASIMCGEDGHRGWFYYVSTHPEHQGKGLGKAISKAAEDWLRARGIWKVQLLVRSDNTQATSFYEAQGYKDTRSVCFQKVIDPV</sequence>
<dbReference type="InterPro" id="IPR050832">
    <property type="entry name" value="Bact_Acetyltransf"/>
</dbReference>
<accession>A0ABQ3EPP9</accession>
<dbReference type="NCBIfam" id="NF002959">
    <property type="entry name" value="PRK03624.1"/>
    <property type="match status" value="1"/>
</dbReference>
<comment type="caution">
    <text evidence="4">The sequence shown here is derived from an EMBL/GenBank/DDBJ whole genome shotgun (WGS) entry which is preliminary data.</text>
</comment>
<evidence type="ECO:0000259" key="3">
    <source>
        <dbReference type="PROSITE" id="PS51186"/>
    </source>
</evidence>
<dbReference type="EMBL" id="BMXE01000008">
    <property type="protein sequence ID" value="GHB44772.1"/>
    <property type="molecule type" value="Genomic_DNA"/>
</dbReference>
<dbReference type="InterPro" id="IPR016181">
    <property type="entry name" value="Acyl_CoA_acyltransferase"/>
</dbReference>
<organism evidence="4 5">
    <name type="scientific">Pseudovibrio japonicus</name>
    <dbReference type="NCBI Taxonomy" id="366534"/>
    <lineage>
        <taxon>Bacteria</taxon>
        <taxon>Pseudomonadati</taxon>
        <taxon>Pseudomonadota</taxon>
        <taxon>Alphaproteobacteria</taxon>
        <taxon>Hyphomicrobiales</taxon>
        <taxon>Stappiaceae</taxon>
        <taxon>Pseudovibrio</taxon>
    </lineage>
</organism>
<feature type="domain" description="N-acetyltransferase" evidence="3">
    <location>
        <begin position="1"/>
        <end position="133"/>
    </location>
</feature>
<keyword evidence="5" id="KW-1185">Reference proteome</keyword>
<gene>
    <name evidence="4" type="ORF">GCM10007094_37640</name>
</gene>
<keyword evidence="1" id="KW-0808">Transferase</keyword>
<evidence type="ECO:0000313" key="4">
    <source>
        <dbReference type="EMBL" id="GHB44772.1"/>
    </source>
</evidence>
<proteinExistence type="predicted"/>
<dbReference type="Pfam" id="PF00583">
    <property type="entry name" value="Acetyltransf_1"/>
    <property type="match status" value="1"/>
</dbReference>
<dbReference type="PANTHER" id="PTHR43877">
    <property type="entry name" value="AMINOALKYLPHOSPHONATE N-ACETYLTRANSFERASE-RELATED-RELATED"/>
    <property type="match status" value="1"/>
</dbReference>
<dbReference type="SUPFAM" id="SSF55729">
    <property type="entry name" value="Acyl-CoA N-acyltransferases (Nat)"/>
    <property type="match status" value="1"/>
</dbReference>
<dbReference type="CDD" id="cd04301">
    <property type="entry name" value="NAT_SF"/>
    <property type="match status" value="1"/>
</dbReference>
<evidence type="ECO:0000256" key="2">
    <source>
        <dbReference type="ARBA" id="ARBA00023315"/>
    </source>
</evidence>
<protein>
    <submittedName>
        <fullName evidence="4">GNAT family acetyltransferase</fullName>
    </submittedName>
</protein>
<dbReference type="Proteomes" id="UP000637980">
    <property type="component" value="Unassembled WGS sequence"/>
</dbReference>
<evidence type="ECO:0000256" key="1">
    <source>
        <dbReference type="ARBA" id="ARBA00022679"/>
    </source>
</evidence>
<evidence type="ECO:0000313" key="5">
    <source>
        <dbReference type="Proteomes" id="UP000637980"/>
    </source>
</evidence>
<dbReference type="PROSITE" id="PS51186">
    <property type="entry name" value="GNAT"/>
    <property type="match status" value="1"/>
</dbReference>
<dbReference type="InterPro" id="IPR000182">
    <property type="entry name" value="GNAT_dom"/>
</dbReference>